<organism evidence="2 3">
    <name type="scientific">Rhizophagus irregularis (strain DAOM 197198w)</name>
    <name type="common">Glomus intraradices</name>
    <dbReference type="NCBI Taxonomy" id="1432141"/>
    <lineage>
        <taxon>Eukaryota</taxon>
        <taxon>Fungi</taxon>
        <taxon>Fungi incertae sedis</taxon>
        <taxon>Mucoromycota</taxon>
        <taxon>Glomeromycotina</taxon>
        <taxon>Glomeromycetes</taxon>
        <taxon>Glomerales</taxon>
        <taxon>Glomeraceae</taxon>
        <taxon>Rhizophagus</taxon>
    </lineage>
</organism>
<evidence type="ECO:0000313" key="2">
    <source>
        <dbReference type="EMBL" id="EXX68580.1"/>
    </source>
</evidence>
<dbReference type="HOGENOM" id="CLU_164223_0_0_1"/>
<keyword evidence="3" id="KW-1185">Reference proteome</keyword>
<gene>
    <name evidence="2" type="ORF">RirG_103870</name>
</gene>
<reference evidence="2 3" key="1">
    <citation type="submission" date="2014-02" db="EMBL/GenBank/DDBJ databases">
        <title>Single nucleus genome sequencing reveals high similarity among nuclei of an endomycorrhizal fungus.</title>
        <authorList>
            <person name="Lin K."/>
            <person name="Geurts R."/>
            <person name="Zhang Z."/>
            <person name="Limpens E."/>
            <person name="Saunders D.G."/>
            <person name="Mu D."/>
            <person name="Pang E."/>
            <person name="Cao H."/>
            <person name="Cha H."/>
            <person name="Lin T."/>
            <person name="Zhou Q."/>
            <person name="Shang Y."/>
            <person name="Li Y."/>
            <person name="Ivanov S."/>
            <person name="Sharma T."/>
            <person name="Velzen R.V."/>
            <person name="Ruijter N.D."/>
            <person name="Aanen D.K."/>
            <person name="Win J."/>
            <person name="Kamoun S."/>
            <person name="Bisseling T."/>
            <person name="Huang S."/>
        </authorList>
    </citation>
    <scope>NUCLEOTIDE SEQUENCE [LARGE SCALE GENOMIC DNA]</scope>
    <source>
        <strain evidence="3">DAOM197198w</strain>
    </source>
</reference>
<evidence type="ECO:0000256" key="1">
    <source>
        <dbReference type="SAM" id="SignalP"/>
    </source>
</evidence>
<dbReference type="Proteomes" id="UP000022910">
    <property type="component" value="Unassembled WGS sequence"/>
</dbReference>
<dbReference type="AlphaFoldDB" id="A0A015JN20"/>
<evidence type="ECO:0000313" key="3">
    <source>
        <dbReference type="Proteomes" id="UP000022910"/>
    </source>
</evidence>
<protein>
    <submittedName>
        <fullName evidence="2">Uncharacterized protein</fullName>
    </submittedName>
</protein>
<keyword evidence="1" id="KW-0732">Signal</keyword>
<comment type="caution">
    <text evidence="2">The sequence shown here is derived from an EMBL/GenBank/DDBJ whole genome shotgun (WGS) entry which is preliminary data.</text>
</comment>
<proteinExistence type="predicted"/>
<dbReference type="OrthoDB" id="2366885at2759"/>
<name>A0A015JN20_RHIIW</name>
<feature type="signal peptide" evidence="1">
    <location>
        <begin position="1"/>
        <end position="24"/>
    </location>
</feature>
<sequence>MNIRSQSVLIFIISFLLFVNFSYTAKDVNIVKRIIPQLFKVKKVEGNKLILEVKWDGTGIKDHEKVTTKLHGCKPSGTLTFRKDKKKHKFSDRETTYELAVHEKKVPVQCLLEFTGNLQTNVTFGFQT</sequence>
<dbReference type="SMR" id="A0A015JN20"/>
<feature type="chain" id="PRO_5001474589" evidence="1">
    <location>
        <begin position="25"/>
        <end position="128"/>
    </location>
</feature>
<dbReference type="EMBL" id="JEMT01017248">
    <property type="protein sequence ID" value="EXX68580.1"/>
    <property type="molecule type" value="Genomic_DNA"/>
</dbReference>
<accession>A0A015JN20</accession>